<evidence type="ECO:0000256" key="1">
    <source>
        <dbReference type="SAM" id="Phobius"/>
    </source>
</evidence>
<keyword evidence="1" id="KW-1133">Transmembrane helix</keyword>
<sequence>MGMMPLLSSRLKIIGAVALLLNITIFLHYFSYDSSWSRTWLSIADYSAGNRTLGFESILVVAPNEFPVELQWRKEGLLKAASYTKLDLQIPVQPNWTDEDTGKLMAKNKELKRGYALSWLGHLNALRVAASKTSSLIVEDDVDWDVSILSQTPPIADGIRKLSGYEPVANETESQSPPYGLRWDLLWLGHCGDSIVFNPEPVSFLDPTVPPFFASWEKTLSPDPQHKRFIHWSAGPICTYAYAVTGKAAQSLIERENEHGTQPYDIWLHILCKNRSLVCITVNPELFHHHEAAGVKHTLNNGITEGENEKEFTDNIWHSARCNSASNGEELVVCMGEDPRP</sequence>
<dbReference type="EMBL" id="ML977665">
    <property type="protein sequence ID" value="KAF1994256.1"/>
    <property type="molecule type" value="Genomic_DNA"/>
</dbReference>
<name>A0A6A5W9F0_9PLEO</name>
<reference evidence="2" key="1">
    <citation type="journal article" date="2020" name="Stud. Mycol.">
        <title>101 Dothideomycetes genomes: a test case for predicting lifestyles and emergence of pathogens.</title>
        <authorList>
            <person name="Haridas S."/>
            <person name="Albert R."/>
            <person name="Binder M."/>
            <person name="Bloem J."/>
            <person name="Labutti K."/>
            <person name="Salamov A."/>
            <person name="Andreopoulos B."/>
            <person name="Baker S."/>
            <person name="Barry K."/>
            <person name="Bills G."/>
            <person name="Bluhm B."/>
            <person name="Cannon C."/>
            <person name="Castanera R."/>
            <person name="Culley D."/>
            <person name="Daum C."/>
            <person name="Ezra D."/>
            <person name="Gonzalez J."/>
            <person name="Henrissat B."/>
            <person name="Kuo A."/>
            <person name="Liang C."/>
            <person name="Lipzen A."/>
            <person name="Lutzoni F."/>
            <person name="Magnuson J."/>
            <person name="Mondo S."/>
            <person name="Nolan M."/>
            <person name="Ohm R."/>
            <person name="Pangilinan J."/>
            <person name="Park H.-J."/>
            <person name="Ramirez L."/>
            <person name="Alfaro M."/>
            <person name="Sun H."/>
            <person name="Tritt A."/>
            <person name="Yoshinaga Y."/>
            <person name="Zwiers L.-H."/>
            <person name="Turgeon B."/>
            <person name="Goodwin S."/>
            <person name="Spatafora J."/>
            <person name="Crous P."/>
            <person name="Grigoriev I."/>
        </authorList>
    </citation>
    <scope>NUCLEOTIDE SEQUENCE</scope>
    <source>
        <strain evidence="2">CBS 123094</strain>
    </source>
</reference>
<dbReference type="OrthoDB" id="47375at2759"/>
<accession>A0A6A5W9F0</accession>
<organism evidence="2 3">
    <name type="scientific">Amniculicola lignicola CBS 123094</name>
    <dbReference type="NCBI Taxonomy" id="1392246"/>
    <lineage>
        <taxon>Eukaryota</taxon>
        <taxon>Fungi</taxon>
        <taxon>Dikarya</taxon>
        <taxon>Ascomycota</taxon>
        <taxon>Pezizomycotina</taxon>
        <taxon>Dothideomycetes</taxon>
        <taxon>Pleosporomycetidae</taxon>
        <taxon>Pleosporales</taxon>
        <taxon>Amniculicolaceae</taxon>
        <taxon>Amniculicola</taxon>
    </lineage>
</organism>
<dbReference type="Proteomes" id="UP000799779">
    <property type="component" value="Unassembled WGS sequence"/>
</dbReference>
<keyword evidence="2" id="KW-0808">Transferase</keyword>
<keyword evidence="1" id="KW-0472">Membrane</keyword>
<gene>
    <name evidence="2" type="ORF">P154DRAFT_581952</name>
</gene>
<dbReference type="GO" id="GO:0016740">
    <property type="term" value="F:transferase activity"/>
    <property type="evidence" value="ECO:0007669"/>
    <property type="project" value="UniProtKB-KW"/>
</dbReference>
<evidence type="ECO:0000313" key="3">
    <source>
        <dbReference type="Proteomes" id="UP000799779"/>
    </source>
</evidence>
<keyword evidence="1" id="KW-0812">Transmembrane</keyword>
<evidence type="ECO:0000313" key="2">
    <source>
        <dbReference type="EMBL" id="KAF1994256.1"/>
    </source>
</evidence>
<feature type="transmembrane region" description="Helical" evidence="1">
    <location>
        <begin position="12"/>
        <end position="32"/>
    </location>
</feature>
<keyword evidence="3" id="KW-1185">Reference proteome</keyword>
<proteinExistence type="predicted"/>
<dbReference type="AlphaFoldDB" id="A0A6A5W9F0"/>
<protein>
    <submittedName>
        <fullName evidence="2">Glycosyltransferase family 25 protein</fullName>
    </submittedName>
</protein>